<name>A0ABR1Q357_9PEZI</name>
<proteinExistence type="predicted"/>
<dbReference type="PRINTS" id="PR00420">
    <property type="entry name" value="RNGMNOXGNASE"/>
</dbReference>
<dbReference type="Proteomes" id="UP001391051">
    <property type="component" value="Unassembled WGS sequence"/>
</dbReference>
<sequence>MATPSIAIIGAGPSGLALARLLECRGITYVLYERDASAAVFDRTGGTLDIHASTGQRAIVEGGLLAAFAKYARYDASTFRLWDRHGTQYIQHERGSDFPEIDRGDLRRIYLDAIPEGKIRWGMGLKRVGRGEDGEPVLEFADGTTASGFRLVVGADGAWSKVRSLINDVKPQYCGIHIIESRISPTNSVYSQVQSRVGKGMMLIGGPNQMITLQNLGDESYRMYLGVRVPADFATAGQVDFADTEGMRAMCLSNAFFGDDWADEFRAYIRHATDFRPWPLYHIPPASVAWDPVPGVTLVGDAAHLGPPSGEGANFAMTDALYLADQLAEQQNAGWLVDDEARDRAVRGYEVEMFERGAKLIQRGVDMTEVFYAGDSPRPTVELFRGKGVPVLEEKGA</sequence>
<evidence type="ECO:0000313" key="8">
    <source>
        <dbReference type="Proteomes" id="UP001391051"/>
    </source>
</evidence>
<evidence type="ECO:0000256" key="2">
    <source>
        <dbReference type="ARBA" id="ARBA00022630"/>
    </source>
</evidence>
<dbReference type="RefSeq" id="XP_066696424.1">
    <property type="nucleotide sequence ID" value="XM_066846933.1"/>
</dbReference>
<evidence type="ECO:0000256" key="4">
    <source>
        <dbReference type="ARBA" id="ARBA00023002"/>
    </source>
</evidence>
<organism evidence="7 8">
    <name type="scientific">Apiospora aurea</name>
    <dbReference type="NCBI Taxonomy" id="335848"/>
    <lineage>
        <taxon>Eukaryota</taxon>
        <taxon>Fungi</taxon>
        <taxon>Dikarya</taxon>
        <taxon>Ascomycota</taxon>
        <taxon>Pezizomycotina</taxon>
        <taxon>Sordariomycetes</taxon>
        <taxon>Xylariomycetidae</taxon>
        <taxon>Amphisphaeriales</taxon>
        <taxon>Apiosporaceae</taxon>
        <taxon>Apiospora</taxon>
    </lineage>
</organism>
<comment type="caution">
    <text evidence="7">The sequence shown here is derived from an EMBL/GenBank/DDBJ whole genome shotgun (WGS) entry which is preliminary data.</text>
</comment>
<keyword evidence="5" id="KW-0503">Monooxygenase</keyword>
<evidence type="ECO:0000259" key="6">
    <source>
        <dbReference type="Pfam" id="PF01494"/>
    </source>
</evidence>
<evidence type="ECO:0000256" key="5">
    <source>
        <dbReference type="ARBA" id="ARBA00023033"/>
    </source>
</evidence>
<evidence type="ECO:0000256" key="1">
    <source>
        <dbReference type="ARBA" id="ARBA00005179"/>
    </source>
</evidence>
<keyword evidence="4" id="KW-0560">Oxidoreductase</keyword>
<reference evidence="7 8" key="1">
    <citation type="submission" date="2023-01" db="EMBL/GenBank/DDBJ databases">
        <title>Analysis of 21 Apiospora genomes using comparative genomics revels a genus with tremendous synthesis potential of carbohydrate active enzymes and secondary metabolites.</title>
        <authorList>
            <person name="Sorensen T."/>
        </authorList>
    </citation>
    <scope>NUCLEOTIDE SEQUENCE [LARGE SCALE GENOMIC DNA]</scope>
    <source>
        <strain evidence="7 8">CBS 24483</strain>
    </source>
</reference>
<feature type="domain" description="FAD-binding" evidence="6">
    <location>
        <begin position="6"/>
        <end position="165"/>
    </location>
</feature>
<dbReference type="PANTHER" id="PTHR46972:SF1">
    <property type="entry name" value="FAD DEPENDENT OXIDOREDUCTASE DOMAIN-CONTAINING PROTEIN"/>
    <property type="match status" value="1"/>
</dbReference>
<dbReference type="Pfam" id="PF01494">
    <property type="entry name" value="FAD_binding_3"/>
    <property type="match status" value="2"/>
</dbReference>
<evidence type="ECO:0000313" key="7">
    <source>
        <dbReference type="EMBL" id="KAK7946390.1"/>
    </source>
</evidence>
<comment type="pathway">
    <text evidence="1">Secondary metabolite biosynthesis.</text>
</comment>
<dbReference type="PANTHER" id="PTHR46972">
    <property type="entry name" value="MONOOXYGENASE ASQM-RELATED"/>
    <property type="match status" value="1"/>
</dbReference>
<evidence type="ECO:0000256" key="3">
    <source>
        <dbReference type="ARBA" id="ARBA00022827"/>
    </source>
</evidence>
<protein>
    <recommendedName>
        <fullName evidence="6">FAD-binding domain-containing protein</fullName>
    </recommendedName>
</protein>
<dbReference type="GeneID" id="92079995"/>
<dbReference type="InterPro" id="IPR036188">
    <property type="entry name" value="FAD/NAD-bd_sf"/>
</dbReference>
<dbReference type="Gene3D" id="3.50.50.60">
    <property type="entry name" value="FAD/NAD(P)-binding domain"/>
    <property type="match status" value="1"/>
</dbReference>
<keyword evidence="3" id="KW-0274">FAD</keyword>
<dbReference type="EMBL" id="JAQQWE010000007">
    <property type="protein sequence ID" value="KAK7946390.1"/>
    <property type="molecule type" value="Genomic_DNA"/>
</dbReference>
<keyword evidence="8" id="KW-1185">Reference proteome</keyword>
<dbReference type="InterPro" id="IPR002938">
    <property type="entry name" value="FAD-bd"/>
</dbReference>
<gene>
    <name evidence="7" type="ORF">PG986_010711</name>
</gene>
<feature type="domain" description="FAD-binding" evidence="6">
    <location>
        <begin position="296"/>
        <end position="339"/>
    </location>
</feature>
<accession>A0ABR1Q357</accession>
<dbReference type="SUPFAM" id="SSF51905">
    <property type="entry name" value="FAD/NAD(P)-binding domain"/>
    <property type="match status" value="1"/>
</dbReference>
<keyword evidence="2" id="KW-0285">Flavoprotein</keyword>